<protein>
    <submittedName>
        <fullName evidence="2">Uncharacterized protein</fullName>
    </submittedName>
</protein>
<evidence type="ECO:0000313" key="3">
    <source>
        <dbReference type="Proteomes" id="UP000786811"/>
    </source>
</evidence>
<feature type="compositionally biased region" description="Basic and acidic residues" evidence="1">
    <location>
        <begin position="123"/>
        <end position="138"/>
    </location>
</feature>
<dbReference type="OrthoDB" id="6926727at2759"/>
<sequence length="185" mass="21145">MTSVANALQRFKKLDEEWRSSLQRISRATPEKTCQAVVVTDEAMDTRAEDDSESVTEDRRETFGKPGKKKNRTSPDPTFSQATKKKDLKKSSLQRTALRSDEQMKASAWQRVQSKKEQKRQRKEQFPKQPPKEPPPEPKRKKPRNIASIDKGQALQKAITDVLKKEAEVICKGPQAAGDHRDPRH</sequence>
<accession>A0A8J2HUH7</accession>
<feature type="region of interest" description="Disordered" evidence="1">
    <location>
        <begin position="27"/>
        <end position="153"/>
    </location>
</feature>
<dbReference type="Proteomes" id="UP000786811">
    <property type="component" value="Unassembled WGS sequence"/>
</dbReference>
<evidence type="ECO:0000313" key="2">
    <source>
        <dbReference type="EMBL" id="CAG5109272.1"/>
    </source>
</evidence>
<name>A0A8J2HUH7_COTCN</name>
<keyword evidence="3" id="KW-1185">Reference proteome</keyword>
<proteinExistence type="predicted"/>
<dbReference type="AlphaFoldDB" id="A0A8J2HUH7"/>
<gene>
    <name evidence="2" type="ORF">HICCMSTLAB_LOCUS13908</name>
</gene>
<reference evidence="2" key="1">
    <citation type="submission" date="2021-04" db="EMBL/GenBank/DDBJ databases">
        <authorList>
            <person name="Chebbi M.A.C M."/>
        </authorList>
    </citation>
    <scope>NUCLEOTIDE SEQUENCE</scope>
</reference>
<dbReference type="EMBL" id="CAJNRD030001124">
    <property type="protein sequence ID" value="CAG5109272.1"/>
    <property type="molecule type" value="Genomic_DNA"/>
</dbReference>
<evidence type="ECO:0000256" key="1">
    <source>
        <dbReference type="SAM" id="MobiDB-lite"/>
    </source>
</evidence>
<comment type="caution">
    <text evidence="2">The sequence shown here is derived from an EMBL/GenBank/DDBJ whole genome shotgun (WGS) entry which is preliminary data.</text>
</comment>
<organism evidence="2 3">
    <name type="scientific">Cotesia congregata</name>
    <name type="common">Parasitoid wasp</name>
    <name type="synonym">Apanteles congregatus</name>
    <dbReference type="NCBI Taxonomy" id="51543"/>
    <lineage>
        <taxon>Eukaryota</taxon>
        <taxon>Metazoa</taxon>
        <taxon>Ecdysozoa</taxon>
        <taxon>Arthropoda</taxon>
        <taxon>Hexapoda</taxon>
        <taxon>Insecta</taxon>
        <taxon>Pterygota</taxon>
        <taxon>Neoptera</taxon>
        <taxon>Endopterygota</taxon>
        <taxon>Hymenoptera</taxon>
        <taxon>Apocrita</taxon>
        <taxon>Ichneumonoidea</taxon>
        <taxon>Braconidae</taxon>
        <taxon>Microgastrinae</taxon>
        <taxon>Cotesia</taxon>
    </lineage>
</organism>